<organism evidence="2 3">
    <name type="scientific">Alkalicoccobacillus gibsonii</name>
    <dbReference type="NCBI Taxonomy" id="79881"/>
    <lineage>
        <taxon>Bacteria</taxon>
        <taxon>Bacillati</taxon>
        <taxon>Bacillota</taxon>
        <taxon>Bacilli</taxon>
        <taxon>Bacillales</taxon>
        <taxon>Bacillaceae</taxon>
        <taxon>Alkalicoccobacillus</taxon>
    </lineage>
</organism>
<keyword evidence="3" id="KW-1185">Reference proteome</keyword>
<dbReference type="Gene3D" id="1.20.1290.10">
    <property type="entry name" value="AhpD-like"/>
    <property type="match status" value="1"/>
</dbReference>
<dbReference type="RefSeq" id="WP_343132001.1">
    <property type="nucleotide sequence ID" value="NZ_JBCITK010000001.1"/>
</dbReference>
<dbReference type="InterPro" id="IPR029032">
    <property type="entry name" value="AhpD-like"/>
</dbReference>
<dbReference type="Pfam" id="PF02627">
    <property type="entry name" value="CMD"/>
    <property type="match status" value="1"/>
</dbReference>
<dbReference type="InterPro" id="IPR003779">
    <property type="entry name" value="CMD-like"/>
</dbReference>
<reference evidence="2 3" key="1">
    <citation type="submission" date="2024-03" db="EMBL/GenBank/DDBJ databases">
        <title>Bacilli Hybrid Assemblies.</title>
        <authorList>
            <person name="Kovac J."/>
        </authorList>
    </citation>
    <scope>NUCLEOTIDE SEQUENCE [LARGE SCALE GENOMIC DNA]</scope>
    <source>
        <strain evidence="2 3">FSL R7-0666</strain>
    </source>
</reference>
<proteinExistence type="predicted"/>
<dbReference type="Proteomes" id="UP001418796">
    <property type="component" value="Unassembled WGS sequence"/>
</dbReference>
<evidence type="ECO:0000259" key="1">
    <source>
        <dbReference type="Pfam" id="PF02627"/>
    </source>
</evidence>
<evidence type="ECO:0000313" key="3">
    <source>
        <dbReference type="Proteomes" id="UP001418796"/>
    </source>
</evidence>
<dbReference type="EMBL" id="JBCITK010000001">
    <property type="protein sequence ID" value="MEN0645428.1"/>
    <property type="molecule type" value="Genomic_DNA"/>
</dbReference>
<protein>
    <submittedName>
        <fullName evidence="2">Carboxymuconolactone decarboxylase family protein</fullName>
    </submittedName>
</protein>
<sequence>MSEKAAAGWKMIEQLGGDRGLQAMKGVDEFSPRLAKLAVEFGYGDVYLDDALDLKQRALITLSSLITQGDAGRGLTYHFNAALRVGVTKEEILELINHCSAYSGFPKAIHAVHIFKDFLENLEKQTTTGGINNVKVRIQG</sequence>
<comment type="caution">
    <text evidence="2">The sequence shown here is derived from an EMBL/GenBank/DDBJ whole genome shotgun (WGS) entry which is preliminary data.</text>
</comment>
<evidence type="ECO:0000313" key="2">
    <source>
        <dbReference type="EMBL" id="MEN0645428.1"/>
    </source>
</evidence>
<dbReference type="SUPFAM" id="SSF69118">
    <property type="entry name" value="AhpD-like"/>
    <property type="match status" value="1"/>
</dbReference>
<name>A0ABU9VNE6_9BACI</name>
<dbReference type="InterPro" id="IPR052512">
    <property type="entry name" value="4CMD/NDH-1_regulator"/>
</dbReference>
<feature type="domain" description="Carboxymuconolactone decarboxylase-like" evidence="1">
    <location>
        <begin position="32"/>
        <end position="116"/>
    </location>
</feature>
<gene>
    <name evidence="2" type="ORF">MKY91_19870</name>
</gene>
<accession>A0ABU9VNE6</accession>
<dbReference type="PANTHER" id="PTHR33570:SF10">
    <property type="entry name" value="GAMMA-CARBOXYMUCONOLACTONE DECARBOXYLASE"/>
    <property type="match status" value="1"/>
</dbReference>
<dbReference type="PANTHER" id="PTHR33570">
    <property type="entry name" value="4-CARBOXYMUCONOLACTONE DECARBOXYLASE FAMILY PROTEIN"/>
    <property type="match status" value="1"/>
</dbReference>